<keyword evidence="5 7" id="KW-0009">Actin-binding</keyword>
<name>A0A9K3D513_9EUKA</name>
<evidence type="ECO:0000313" key="9">
    <source>
        <dbReference type="Proteomes" id="UP000265618"/>
    </source>
</evidence>
<reference evidence="8 9" key="1">
    <citation type="journal article" date="2018" name="PLoS ONE">
        <title>The draft genome of Kipferlia bialata reveals reductive genome evolution in fornicate parasites.</title>
        <authorList>
            <person name="Tanifuji G."/>
            <person name="Takabayashi S."/>
            <person name="Kume K."/>
            <person name="Takagi M."/>
            <person name="Nakayama T."/>
            <person name="Kamikawa R."/>
            <person name="Inagaki Y."/>
            <person name="Hashimoto T."/>
        </authorList>
    </citation>
    <scope>NUCLEOTIDE SEQUENCE [LARGE SCALE GENOMIC DNA]</scope>
    <source>
        <strain evidence="8">NY0173</strain>
    </source>
</reference>
<comment type="caution">
    <text evidence="8">The sequence shown here is derived from an EMBL/GenBank/DDBJ whole genome shotgun (WGS) entry which is preliminary data.</text>
</comment>
<accession>A0A9K3D513</accession>
<dbReference type="Proteomes" id="UP000265618">
    <property type="component" value="Unassembled WGS sequence"/>
</dbReference>
<dbReference type="InterPro" id="IPR037282">
    <property type="entry name" value="CapZ_alpha/beta"/>
</dbReference>
<comment type="similarity">
    <text evidence="2 7">Belongs to the F-actin-capping protein beta subunit family.</text>
</comment>
<protein>
    <recommendedName>
        <fullName evidence="7">F-actin-capping protein subunit beta</fullName>
    </recommendedName>
</protein>
<evidence type="ECO:0000256" key="4">
    <source>
        <dbReference type="ARBA" id="ARBA00022490"/>
    </source>
</evidence>
<dbReference type="Gene3D" id="3.90.1150.210">
    <property type="entry name" value="F-actin capping protein, beta subunit"/>
    <property type="match status" value="1"/>
</dbReference>
<sequence>EFAVAATVHNEYVESHENSASRDVSVWDSVHTVRCIRQAPDVYNYEAISSIMVGIVTPKGARVRLSGTVTRGLTREGVRRQTHQSPAEMHVSVVGSLIEEIDVLAYKEIETIYFSKSGQILSKLRKETAAEADMQAAHSALMAESMAQWNKAAEAAEVGAQRMAEKGDDSPAPNF</sequence>
<organism evidence="8 9">
    <name type="scientific">Kipferlia bialata</name>
    <dbReference type="NCBI Taxonomy" id="797122"/>
    <lineage>
        <taxon>Eukaryota</taxon>
        <taxon>Metamonada</taxon>
        <taxon>Carpediemonas-like organisms</taxon>
        <taxon>Kipferlia</taxon>
    </lineage>
</organism>
<comment type="subcellular location">
    <subcellularLocation>
        <location evidence="1 7">Cytoplasm</location>
        <location evidence="1 7">Cytoskeleton</location>
    </subcellularLocation>
</comment>
<evidence type="ECO:0000256" key="3">
    <source>
        <dbReference type="ARBA" id="ARBA00022467"/>
    </source>
</evidence>
<gene>
    <name evidence="8" type="ORF">KIPB_011364</name>
</gene>
<dbReference type="GO" id="GO:0008290">
    <property type="term" value="C:F-actin capping protein complex"/>
    <property type="evidence" value="ECO:0007669"/>
    <property type="project" value="UniProtKB-UniRule"/>
</dbReference>
<keyword evidence="3 7" id="KW-0117">Actin capping</keyword>
<comment type="subunit">
    <text evidence="7">Heterodimer of an alpha and a beta subunit.</text>
</comment>
<dbReference type="EMBL" id="BDIP01004593">
    <property type="protein sequence ID" value="GIQ88996.1"/>
    <property type="molecule type" value="Genomic_DNA"/>
</dbReference>
<dbReference type="AlphaFoldDB" id="A0A9K3D513"/>
<evidence type="ECO:0000256" key="5">
    <source>
        <dbReference type="ARBA" id="ARBA00023203"/>
    </source>
</evidence>
<dbReference type="Pfam" id="PF01115">
    <property type="entry name" value="F_actin_cap_B"/>
    <property type="match status" value="1"/>
</dbReference>
<evidence type="ECO:0000256" key="1">
    <source>
        <dbReference type="ARBA" id="ARBA00004245"/>
    </source>
</evidence>
<keyword evidence="6 7" id="KW-0206">Cytoskeleton</keyword>
<dbReference type="GO" id="GO:0051016">
    <property type="term" value="P:barbed-end actin filament capping"/>
    <property type="evidence" value="ECO:0007669"/>
    <property type="project" value="UniProtKB-UniRule"/>
</dbReference>
<evidence type="ECO:0000256" key="6">
    <source>
        <dbReference type="ARBA" id="ARBA00023212"/>
    </source>
</evidence>
<keyword evidence="9" id="KW-1185">Reference proteome</keyword>
<comment type="function">
    <text evidence="7">F-actin-capping proteins bind in a Ca(2+)-independent manner to the fast growing ends of actin filaments (barbed end) thereby blocking the exchange of subunits at these ends. Unlike other capping proteins (such as gelsolin and severin), these proteins do not sever actin filaments.</text>
</comment>
<evidence type="ECO:0000313" key="8">
    <source>
        <dbReference type="EMBL" id="GIQ88996.1"/>
    </source>
</evidence>
<feature type="non-terminal residue" evidence="8">
    <location>
        <position position="1"/>
    </location>
</feature>
<proteinExistence type="inferred from homology"/>
<dbReference type="SUPFAM" id="SSF90096">
    <property type="entry name" value="Subunits of heterodimeric actin filament capping protein Capz"/>
    <property type="match status" value="1"/>
</dbReference>
<dbReference type="GO" id="GO:0003779">
    <property type="term" value="F:actin binding"/>
    <property type="evidence" value="ECO:0007669"/>
    <property type="project" value="UniProtKB-KW"/>
</dbReference>
<keyword evidence="4 7" id="KW-0963">Cytoplasm</keyword>
<evidence type="ECO:0000256" key="2">
    <source>
        <dbReference type="ARBA" id="ARBA00006039"/>
    </source>
</evidence>
<dbReference type="InterPro" id="IPR042276">
    <property type="entry name" value="CapZ_alpha/beta_2"/>
</dbReference>
<dbReference type="InterPro" id="IPR001698">
    <property type="entry name" value="CAPZB"/>
</dbReference>
<evidence type="ECO:0000256" key="7">
    <source>
        <dbReference type="RuleBase" id="RU365078"/>
    </source>
</evidence>